<evidence type="ECO:0000256" key="1">
    <source>
        <dbReference type="SAM" id="Phobius"/>
    </source>
</evidence>
<dbReference type="PIRSF" id="PIRSF016789">
    <property type="entry name" value="DUF454"/>
    <property type="match status" value="1"/>
</dbReference>
<organism evidence="2 3">
    <name type="scientific">Clostridium botulinum B2 450</name>
    <dbReference type="NCBI Taxonomy" id="1379739"/>
    <lineage>
        <taxon>Bacteria</taxon>
        <taxon>Bacillati</taxon>
        <taxon>Bacillota</taxon>
        <taxon>Clostridia</taxon>
        <taxon>Eubacteriales</taxon>
        <taxon>Clostridiaceae</taxon>
        <taxon>Clostridium</taxon>
    </lineage>
</organism>
<evidence type="ECO:0000313" key="3">
    <source>
        <dbReference type="Proteomes" id="UP000032250"/>
    </source>
</evidence>
<dbReference type="RefSeq" id="WP_043031432.1">
    <property type="nucleotide sequence ID" value="NZ_JXSU01000007.1"/>
</dbReference>
<gene>
    <name evidence="2" type="ORF">N495_03260</name>
</gene>
<evidence type="ECO:0000313" key="2">
    <source>
        <dbReference type="EMBL" id="KIS22643.1"/>
    </source>
</evidence>
<proteinExistence type="predicted"/>
<feature type="transmembrane region" description="Helical" evidence="1">
    <location>
        <begin position="49"/>
        <end position="68"/>
    </location>
</feature>
<dbReference type="EMBL" id="JXSU01000007">
    <property type="protein sequence ID" value="KIS22643.1"/>
    <property type="molecule type" value="Genomic_DNA"/>
</dbReference>
<dbReference type="InterPro" id="IPR007401">
    <property type="entry name" value="DUF454"/>
</dbReference>
<dbReference type="PANTHER" id="PTHR35813:SF1">
    <property type="entry name" value="INNER MEMBRANE PROTEIN YBAN"/>
    <property type="match status" value="1"/>
</dbReference>
<dbReference type="PANTHER" id="PTHR35813">
    <property type="entry name" value="INNER MEMBRANE PROTEIN YBAN"/>
    <property type="match status" value="1"/>
</dbReference>
<feature type="transmembrane region" description="Helical" evidence="1">
    <location>
        <begin position="21"/>
        <end position="43"/>
    </location>
</feature>
<protein>
    <submittedName>
        <fullName evidence="2">Membrane protein</fullName>
    </submittedName>
</protein>
<feature type="transmembrane region" description="Helical" evidence="1">
    <location>
        <begin position="89"/>
        <end position="107"/>
    </location>
</feature>
<dbReference type="GO" id="GO:0005886">
    <property type="term" value="C:plasma membrane"/>
    <property type="evidence" value="ECO:0007669"/>
    <property type="project" value="TreeGrafter"/>
</dbReference>
<dbReference type="HOGENOM" id="CLU_113299_3_0_9"/>
<keyword evidence="1" id="KW-0472">Membrane</keyword>
<dbReference type="Pfam" id="PF04304">
    <property type="entry name" value="DUF454"/>
    <property type="match status" value="1"/>
</dbReference>
<dbReference type="AlphaFoldDB" id="A0A0D0ZVH0"/>
<sequence>MVSKKSEEEIIKYERRSKLVKFIYLTVGFVSLGIGLLGVVLPVLPTTPFLLITTYCFAKGSSRFHHWFCNTHIYQKYIENYIKERTMTLKAKLSILIFASTFMMIAFATIRILPARCFLIAVMLFHWWYFFFRIKTK</sequence>
<dbReference type="Proteomes" id="UP000032250">
    <property type="component" value="Unassembled WGS sequence"/>
</dbReference>
<reference evidence="2 3" key="1">
    <citation type="submission" date="2014-06" db="EMBL/GenBank/DDBJ databases">
        <title>Genome characterization of distinct group I Clostridium botulinum lineages.</title>
        <authorList>
            <person name="Giordani F."/>
            <person name="Anselmo A."/>
            <person name="Fillo S."/>
            <person name="Palozzi A.M."/>
            <person name="Fortunato A."/>
            <person name="Gentile B."/>
            <person name="Ciammaruconi A."/>
            <person name="Anniballi F."/>
            <person name="De Medici D."/>
            <person name="Lista F."/>
        </authorList>
    </citation>
    <scope>NUCLEOTIDE SEQUENCE [LARGE SCALE GENOMIC DNA]</scope>
    <source>
        <strain evidence="2 3">B2 450</strain>
    </source>
</reference>
<accession>A0A0D0ZVH0</accession>
<feature type="transmembrane region" description="Helical" evidence="1">
    <location>
        <begin position="113"/>
        <end position="132"/>
    </location>
</feature>
<comment type="caution">
    <text evidence="2">The sequence shown here is derived from an EMBL/GenBank/DDBJ whole genome shotgun (WGS) entry which is preliminary data.</text>
</comment>
<dbReference type="OrthoDB" id="5690292at2"/>
<keyword evidence="1" id="KW-0812">Transmembrane</keyword>
<name>A0A0D0ZVH0_CLOBO</name>
<keyword evidence="1" id="KW-1133">Transmembrane helix</keyword>
<dbReference type="PATRIC" id="fig|1379739.3.peg.965"/>